<dbReference type="RefSeq" id="XP_007042240.2">
    <property type="nucleotide sequence ID" value="XM_007042178.2"/>
</dbReference>
<proteinExistence type="predicted"/>
<organism evidence="6 7">
    <name type="scientific">Theobroma cacao</name>
    <name type="common">Cacao</name>
    <name type="synonym">Cocoa</name>
    <dbReference type="NCBI Taxonomy" id="3641"/>
    <lineage>
        <taxon>Eukaryota</taxon>
        <taxon>Viridiplantae</taxon>
        <taxon>Streptophyta</taxon>
        <taxon>Embryophyta</taxon>
        <taxon>Tracheophyta</taxon>
        <taxon>Spermatophyta</taxon>
        <taxon>Magnoliopsida</taxon>
        <taxon>eudicotyledons</taxon>
        <taxon>Gunneridae</taxon>
        <taxon>Pentapetalae</taxon>
        <taxon>rosids</taxon>
        <taxon>malvids</taxon>
        <taxon>Malvales</taxon>
        <taxon>Malvaceae</taxon>
        <taxon>Byttnerioideae</taxon>
        <taxon>Theobroma</taxon>
    </lineage>
</organism>
<gene>
    <name evidence="7" type="primary">LOC18607810</name>
</gene>
<dbReference type="PANTHER" id="PTHR13935:SF104">
    <property type="entry name" value="TRANSCRIPTION FACTOR BHLH160"/>
    <property type="match status" value="1"/>
</dbReference>
<protein>
    <submittedName>
        <fullName evidence="7">Uncharacterized protein LOC18607810 isoform X1</fullName>
    </submittedName>
</protein>
<comment type="subcellular location">
    <subcellularLocation>
        <location evidence="1">Nucleus</location>
    </subcellularLocation>
</comment>
<dbReference type="AlphaFoldDB" id="A0AB32VIZ5"/>
<sequence>MSAPHVDNVSTIPKAADDLWPLVQENNSSLVLEPSMFHCQEGRNIEKELLENENVHQKDDQDYNFSTSIQVVLDQWSFPRVSSSSSLPIMAGDELDSLLVVQQENSALPDHNIDKVLQKELQDGPSSENGLLSPVYASDYACSLLPFNSTSLSIEDNVRTDELDSSRFVLEPLEPNMEEGYNPIDNSLSAPLEDSNELDLLLQKCSTPLPSMDEKTRDDKTDLSLVPEKECSAVAEPRSGEVLVAKRFSAKNTRRNNYRLKVLQTGNKEVQADEGEGSTVKKQEHNAKERIRRMKLHASYLALGALIPDSSRSKKRKSAPLIIDRSVEYIPELEEEIEKLTLRKNDMLSTIKHKQPLNQNPHLKPDQDPSVSVHEIRQGEVITQIYSQIHPDDAFSNLLQKVEEEGMCIMSASTLQVSDDGVCYHLHIQQGEASSGGANHLASLREKVISWLR</sequence>
<evidence type="ECO:0000256" key="2">
    <source>
        <dbReference type="ARBA" id="ARBA00023015"/>
    </source>
</evidence>
<reference evidence="7" key="2">
    <citation type="submission" date="2025-08" db="UniProtKB">
        <authorList>
            <consortium name="RefSeq"/>
        </authorList>
    </citation>
    <scope>IDENTIFICATION</scope>
</reference>
<evidence type="ECO:0000256" key="4">
    <source>
        <dbReference type="ARBA" id="ARBA00023242"/>
    </source>
</evidence>
<dbReference type="Gramene" id="Tc02v2_t007190.1">
    <property type="protein sequence ID" value="Tc02v2_p007190.1"/>
    <property type="gene ID" value="Tc02v2_g007190"/>
</dbReference>
<dbReference type="PROSITE" id="PS50888">
    <property type="entry name" value="BHLH"/>
    <property type="match status" value="1"/>
</dbReference>
<dbReference type="GeneID" id="18607810"/>
<evidence type="ECO:0000259" key="5">
    <source>
        <dbReference type="PROSITE" id="PS50888"/>
    </source>
</evidence>
<keyword evidence="3" id="KW-0804">Transcription</keyword>
<evidence type="ECO:0000256" key="1">
    <source>
        <dbReference type="ARBA" id="ARBA00004123"/>
    </source>
</evidence>
<dbReference type="Gene3D" id="4.10.280.10">
    <property type="entry name" value="Helix-loop-helix DNA-binding domain"/>
    <property type="match status" value="1"/>
</dbReference>
<evidence type="ECO:0000256" key="3">
    <source>
        <dbReference type="ARBA" id="ARBA00023163"/>
    </source>
</evidence>
<dbReference type="SUPFAM" id="SSF47459">
    <property type="entry name" value="HLH, helix-loop-helix DNA-binding domain"/>
    <property type="match status" value="1"/>
</dbReference>
<dbReference type="InterPro" id="IPR011598">
    <property type="entry name" value="bHLH_dom"/>
</dbReference>
<dbReference type="PANTHER" id="PTHR13935">
    <property type="entry name" value="ACHAETE-SCUTE TRANSCRIPTION FACTOR-RELATED"/>
    <property type="match status" value="1"/>
</dbReference>
<dbReference type="GO" id="GO:0005634">
    <property type="term" value="C:nucleus"/>
    <property type="evidence" value="ECO:0007669"/>
    <property type="project" value="UniProtKB-SubCell"/>
</dbReference>
<dbReference type="GO" id="GO:0046983">
    <property type="term" value="F:protein dimerization activity"/>
    <property type="evidence" value="ECO:0007669"/>
    <property type="project" value="InterPro"/>
</dbReference>
<feature type="domain" description="BHLH" evidence="5">
    <location>
        <begin position="280"/>
        <end position="333"/>
    </location>
</feature>
<evidence type="ECO:0000313" key="7">
    <source>
        <dbReference type="RefSeq" id="XP_007042240.2"/>
    </source>
</evidence>
<dbReference type="InterPro" id="IPR036638">
    <property type="entry name" value="HLH_DNA-bd_sf"/>
</dbReference>
<dbReference type="InterPro" id="IPR015660">
    <property type="entry name" value="MASH1/Ascl1a-like"/>
</dbReference>
<dbReference type="KEGG" id="tcc:18607810"/>
<keyword evidence="4" id="KW-0539">Nucleus</keyword>
<accession>A0AB32VIZ5</accession>
<name>A0AB32VIZ5_THECC</name>
<dbReference type="SMART" id="SM00353">
    <property type="entry name" value="HLH"/>
    <property type="match status" value="1"/>
</dbReference>
<dbReference type="Pfam" id="PF00010">
    <property type="entry name" value="HLH"/>
    <property type="match status" value="1"/>
</dbReference>
<reference evidence="6" key="1">
    <citation type="journal article" date="1997" name="Nucleic Acids Res.">
        <title>tRNAscan-SE: a program for improved detection of transfer RNA genes in genomic sequence.</title>
        <authorList>
            <person name="Lowe T.M."/>
            <person name="Eddy S.R."/>
        </authorList>
    </citation>
    <scope>NUCLEOTIDE SEQUENCE [LARGE SCALE GENOMIC DNA]</scope>
    <source>
        <strain evidence="6">r\B97-61/B2</strain>
    </source>
</reference>
<dbReference type="GO" id="GO:0003700">
    <property type="term" value="F:DNA-binding transcription factor activity"/>
    <property type="evidence" value="ECO:0007669"/>
    <property type="project" value="InterPro"/>
</dbReference>
<dbReference type="Proteomes" id="UP000694886">
    <property type="component" value="Chromosome 2"/>
</dbReference>
<dbReference type="GO" id="GO:0006357">
    <property type="term" value="P:regulation of transcription by RNA polymerase II"/>
    <property type="evidence" value="ECO:0007669"/>
    <property type="project" value="InterPro"/>
</dbReference>
<evidence type="ECO:0000313" key="6">
    <source>
        <dbReference type="Proteomes" id="UP000694886"/>
    </source>
</evidence>
<keyword evidence="2" id="KW-0805">Transcription regulation</keyword>